<keyword evidence="7" id="KW-1133">Transmembrane helix</keyword>
<dbReference type="Pfam" id="PF08447">
    <property type="entry name" value="PAS_3"/>
    <property type="match status" value="1"/>
</dbReference>
<dbReference type="PANTHER" id="PTHR43711:SF26">
    <property type="entry name" value="SENSOR HISTIDINE KINASE RCSC"/>
    <property type="match status" value="1"/>
</dbReference>
<reference evidence="11" key="1">
    <citation type="submission" date="2019-01" db="EMBL/GenBank/DDBJ databases">
        <title>Gri0909 isolated from a small marine red alga.</title>
        <authorList>
            <person name="Kim J."/>
            <person name="Jeong S.E."/>
            <person name="Jeon C.O."/>
        </authorList>
    </citation>
    <scope>NUCLEOTIDE SEQUENCE [LARGE SCALE GENOMIC DNA]</scope>
    <source>
        <strain evidence="11">Gri0909</strain>
    </source>
</reference>
<evidence type="ECO:0000256" key="7">
    <source>
        <dbReference type="SAM" id="Phobius"/>
    </source>
</evidence>
<feature type="domain" description="Histidine kinase" evidence="8">
    <location>
        <begin position="261"/>
        <end position="482"/>
    </location>
</feature>
<evidence type="ECO:0000256" key="5">
    <source>
        <dbReference type="ARBA" id="ARBA00022777"/>
    </source>
</evidence>
<dbReference type="Gene3D" id="3.30.450.20">
    <property type="entry name" value="PAS domain"/>
    <property type="match status" value="1"/>
</dbReference>
<feature type="transmembrane region" description="Helical" evidence="7">
    <location>
        <begin position="46"/>
        <end position="70"/>
    </location>
</feature>
<dbReference type="InterPro" id="IPR036097">
    <property type="entry name" value="HisK_dim/P_sf"/>
</dbReference>
<comment type="caution">
    <text evidence="10">The sequence shown here is derived from an EMBL/GenBank/DDBJ whole genome shotgun (WGS) entry which is preliminary data.</text>
</comment>
<evidence type="ECO:0000313" key="10">
    <source>
        <dbReference type="EMBL" id="RVU38599.1"/>
    </source>
</evidence>
<dbReference type="SUPFAM" id="SSF47384">
    <property type="entry name" value="Homodimeric domain of signal transducing histidine kinase"/>
    <property type="match status" value="1"/>
</dbReference>
<dbReference type="Pfam" id="PF02518">
    <property type="entry name" value="HATPase_c"/>
    <property type="match status" value="1"/>
</dbReference>
<dbReference type="PANTHER" id="PTHR43711">
    <property type="entry name" value="TWO-COMPONENT HISTIDINE KINASE"/>
    <property type="match status" value="1"/>
</dbReference>
<organism evidence="10 11">
    <name type="scientific">Hwanghaeella grinnelliae</name>
    <dbReference type="NCBI Taxonomy" id="2500179"/>
    <lineage>
        <taxon>Bacteria</taxon>
        <taxon>Pseudomonadati</taxon>
        <taxon>Pseudomonadota</taxon>
        <taxon>Alphaproteobacteria</taxon>
        <taxon>Rhodospirillales</taxon>
        <taxon>Rhodospirillaceae</taxon>
        <taxon>Hwanghaeella</taxon>
    </lineage>
</organism>
<proteinExistence type="predicted"/>
<keyword evidence="11" id="KW-1185">Reference proteome</keyword>
<dbReference type="SMART" id="SM00387">
    <property type="entry name" value="HATPase_c"/>
    <property type="match status" value="1"/>
</dbReference>
<dbReference type="AlphaFoldDB" id="A0A437QVV1"/>
<dbReference type="SUPFAM" id="SSF55785">
    <property type="entry name" value="PYP-like sensor domain (PAS domain)"/>
    <property type="match status" value="1"/>
</dbReference>
<evidence type="ECO:0000256" key="6">
    <source>
        <dbReference type="ARBA" id="ARBA00023012"/>
    </source>
</evidence>
<dbReference type="InterPro" id="IPR004358">
    <property type="entry name" value="Sig_transdc_His_kin-like_C"/>
</dbReference>
<dbReference type="InterPro" id="IPR003661">
    <property type="entry name" value="HisK_dim/P_dom"/>
</dbReference>
<dbReference type="GO" id="GO:0000155">
    <property type="term" value="F:phosphorelay sensor kinase activity"/>
    <property type="evidence" value="ECO:0007669"/>
    <property type="project" value="InterPro"/>
</dbReference>
<keyword evidence="4" id="KW-0808">Transferase</keyword>
<dbReference type="InterPro" id="IPR035965">
    <property type="entry name" value="PAS-like_dom_sf"/>
</dbReference>
<evidence type="ECO:0000256" key="4">
    <source>
        <dbReference type="ARBA" id="ARBA00022679"/>
    </source>
</evidence>
<evidence type="ECO:0000256" key="1">
    <source>
        <dbReference type="ARBA" id="ARBA00000085"/>
    </source>
</evidence>
<dbReference type="PRINTS" id="PR00344">
    <property type="entry name" value="BCTRLSENSOR"/>
</dbReference>
<dbReference type="SMART" id="SM00388">
    <property type="entry name" value="HisKA"/>
    <property type="match status" value="1"/>
</dbReference>
<protein>
    <recommendedName>
        <fullName evidence="2">histidine kinase</fullName>
        <ecNumber evidence="2">2.7.13.3</ecNumber>
    </recommendedName>
</protein>
<dbReference type="PROSITE" id="PS50109">
    <property type="entry name" value="HIS_KIN"/>
    <property type="match status" value="1"/>
</dbReference>
<name>A0A437QVV1_9PROT</name>
<dbReference type="SUPFAM" id="SSF55874">
    <property type="entry name" value="ATPase domain of HSP90 chaperone/DNA topoisomerase II/histidine kinase"/>
    <property type="match status" value="1"/>
</dbReference>
<dbReference type="PROSITE" id="PS50113">
    <property type="entry name" value="PAC"/>
    <property type="match status" value="1"/>
</dbReference>
<feature type="domain" description="PAC" evidence="9">
    <location>
        <begin position="198"/>
        <end position="250"/>
    </location>
</feature>
<evidence type="ECO:0000313" key="11">
    <source>
        <dbReference type="Proteomes" id="UP000287447"/>
    </source>
</evidence>
<evidence type="ECO:0000256" key="3">
    <source>
        <dbReference type="ARBA" id="ARBA00022553"/>
    </source>
</evidence>
<dbReference type="Pfam" id="PF00512">
    <property type="entry name" value="HisKA"/>
    <property type="match status" value="1"/>
</dbReference>
<dbReference type="InterPro" id="IPR005467">
    <property type="entry name" value="His_kinase_dom"/>
</dbReference>
<keyword evidence="6" id="KW-0902">Two-component regulatory system</keyword>
<feature type="transmembrane region" description="Helical" evidence="7">
    <location>
        <begin position="90"/>
        <end position="110"/>
    </location>
</feature>
<evidence type="ECO:0000259" key="8">
    <source>
        <dbReference type="PROSITE" id="PS50109"/>
    </source>
</evidence>
<dbReference type="Gene3D" id="1.10.287.130">
    <property type="match status" value="1"/>
</dbReference>
<dbReference type="EC" id="2.7.13.3" evidence="2"/>
<dbReference type="Gene3D" id="2.10.70.100">
    <property type="match status" value="1"/>
</dbReference>
<gene>
    <name evidence="10" type="ORF">EOI86_04785</name>
</gene>
<keyword evidence="7" id="KW-0472">Membrane</keyword>
<evidence type="ECO:0000259" key="9">
    <source>
        <dbReference type="PROSITE" id="PS50113"/>
    </source>
</evidence>
<dbReference type="EMBL" id="SADE01000001">
    <property type="protein sequence ID" value="RVU38599.1"/>
    <property type="molecule type" value="Genomic_DNA"/>
</dbReference>
<keyword evidence="7" id="KW-0812">Transmembrane</keyword>
<dbReference type="OrthoDB" id="8477705at2"/>
<feature type="transmembrane region" description="Helical" evidence="7">
    <location>
        <begin position="6"/>
        <end position="26"/>
    </location>
</feature>
<comment type="catalytic activity">
    <reaction evidence="1">
        <text>ATP + protein L-histidine = ADP + protein N-phospho-L-histidine.</text>
        <dbReference type="EC" id="2.7.13.3"/>
    </reaction>
</comment>
<dbReference type="InterPro" id="IPR013655">
    <property type="entry name" value="PAS_fold_3"/>
</dbReference>
<dbReference type="InterPro" id="IPR003594">
    <property type="entry name" value="HATPase_dom"/>
</dbReference>
<keyword evidence="3" id="KW-0597">Phosphoprotein</keyword>
<evidence type="ECO:0000256" key="2">
    <source>
        <dbReference type="ARBA" id="ARBA00012438"/>
    </source>
</evidence>
<dbReference type="RefSeq" id="WP_127763971.1">
    <property type="nucleotide sequence ID" value="NZ_SADE01000001.1"/>
</dbReference>
<dbReference type="Gene3D" id="3.30.565.10">
    <property type="entry name" value="Histidine kinase-like ATPase, C-terminal domain"/>
    <property type="match status" value="1"/>
</dbReference>
<dbReference type="CDD" id="cd00082">
    <property type="entry name" value="HisKA"/>
    <property type="match status" value="1"/>
</dbReference>
<dbReference type="InterPro" id="IPR050736">
    <property type="entry name" value="Sensor_HK_Regulatory"/>
</dbReference>
<accession>A0A437QVV1</accession>
<dbReference type="InterPro" id="IPR000700">
    <property type="entry name" value="PAS-assoc_C"/>
</dbReference>
<sequence length="486" mass="53764">MPSVDTIMTMVDLTIVLVVLVTGYLLHRQARRFRRLRTEPGMVIGFLGLGLLTCWSLAALYLAYIGPVLFDAAPDALLNRLIRYDLRWPANALAISLMAVGAVMVARVIVDLDRERRKSEAQLRRAVRLAKVGHWIWDHKLDKSIYASPEIAEIFDVSVEEYMRNASSFETELDWYPDTEREAYFKTVHEATVAGTGYELVTAIRRRSGEIRYIHELAEVETDENGTARFTYGTTRDITDAKVLEESLIAANKAKSDFLAHMSHELRTPLNSILGFSDILKEELMGPIGKPQYKEYAAHILHSGQHLHAVLTDILDLSKIEAGAMEVHEEALDLNELVATCTAMSEGAALKKAVTLAVTAPADPVIVRGDKRLLRQAIFNILSNAIHYSPEEGKIDIAIRIRKGAGADIVIKDEGPGIPEGDMELVLQPFSQSNRNPDLAHQGTGLGLSLSSRIMELHDGGLALRSTPGKGMEVTLSLPEDRLARA</sequence>
<keyword evidence="5" id="KW-0418">Kinase</keyword>
<dbReference type="InterPro" id="IPR036890">
    <property type="entry name" value="HATPase_C_sf"/>
</dbReference>
<dbReference type="Proteomes" id="UP000287447">
    <property type="component" value="Unassembled WGS sequence"/>
</dbReference>